<name>A0A6J8DQ12_MYTCO</name>
<proteinExistence type="predicted"/>
<evidence type="ECO:0000313" key="2">
    <source>
        <dbReference type="EMBL" id="CAC5409601.1"/>
    </source>
</evidence>
<organism evidence="2 3">
    <name type="scientific">Mytilus coruscus</name>
    <name type="common">Sea mussel</name>
    <dbReference type="NCBI Taxonomy" id="42192"/>
    <lineage>
        <taxon>Eukaryota</taxon>
        <taxon>Metazoa</taxon>
        <taxon>Spiralia</taxon>
        <taxon>Lophotrochozoa</taxon>
        <taxon>Mollusca</taxon>
        <taxon>Bivalvia</taxon>
        <taxon>Autobranchia</taxon>
        <taxon>Pteriomorphia</taxon>
        <taxon>Mytilida</taxon>
        <taxon>Mytiloidea</taxon>
        <taxon>Mytilidae</taxon>
        <taxon>Mytilinae</taxon>
        <taxon>Mytilus</taxon>
    </lineage>
</organism>
<dbReference type="AlphaFoldDB" id="A0A6J8DQ12"/>
<dbReference type="EMBL" id="CACVKT020007645">
    <property type="protein sequence ID" value="CAC5409601.1"/>
    <property type="molecule type" value="Genomic_DNA"/>
</dbReference>
<keyword evidence="3" id="KW-1185">Reference proteome</keyword>
<dbReference type="Proteomes" id="UP000507470">
    <property type="component" value="Unassembled WGS sequence"/>
</dbReference>
<feature type="region of interest" description="Disordered" evidence="1">
    <location>
        <begin position="168"/>
        <end position="194"/>
    </location>
</feature>
<protein>
    <submittedName>
        <fullName evidence="2">Uncharacterized protein</fullName>
    </submittedName>
</protein>
<feature type="compositionally biased region" description="Basic and acidic residues" evidence="1">
    <location>
        <begin position="177"/>
        <end position="192"/>
    </location>
</feature>
<accession>A0A6J8DQ12</accession>
<gene>
    <name evidence="2" type="ORF">MCOR_42863</name>
</gene>
<sequence>MVFCPSWKNFLRKEKSKGNNWKICYPKFHKGNKRKIDYDSCDSWSNKQSKFAGTSTYYFNNYKKPSINRQSTINSSNKSLLRGGFGNKDIRKTKMPRHQTVVQVPGVLFVSPINSQAESEIQVILFQNEDKITVGGRLRFFLKNWKKDNKRPMGFVCNRKSLTVDLSSDLSGQKSRKTTDSKEKKDKGKQLEDLLPGFHKGNKRKLNYCRLQVYAFHNV</sequence>
<evidence type="ECO:0000313" key="3">
    <source>
        <dbReference type="Proteomes" id="UP000507470"/>
    </source>
</evidence>
<evidence type="ECO:0000256" key="1">
    <source>
        <dbReference type="SAM" id="MobiDB-lite"/>
    </source>
</evidence>
<reference evidence="2 3" key="1">
    <citation type="submission" date="2020-06" db="EMBL/GenBank/DDBJ databases">
        <authorList>
            <person name="Li R."/>
            <person name="Bekaert M."/>
        </authorList>
    </citation>
    <scope>NUCLEOTIDE SEQUENCE [LARGE SCALE GENOMIC DNA]</scope>
    <source>
        <strain evidence="3">wild</strain>
    </source>
</reference>